<gene>
    <name evidence="1" type="ORF">RRG08_029735</name>
</gene>
<comment type="caution">
    <text evidence="1">The sequence shown here is derived from an EMBL/GenBank/DDBJ whole genome shotgun (WGS) entry which is preliminary data.</text>
</comment>
<reference evidence="1" key="1">
    <citation type="journal article" date="2023" name="G3 (Bethesda)">
        <title>A reference genome for the long-term kleptoplast-retaining sea slug Elysia crispata morphotype clarki.</title>
        <authorList>
            <person name="Eastman K.E."/>
            <person name="Pendleton A.L."/>
            <person name="Shaikh M.A."/>
            <person name="Suttiyut T."/>
            <person name="Ogas R."/>
            <person name="Tomko P."/>
            <person name="Gavelis G."/>
            <person name="Widhalm J.R."/>
            <person name="Wisecaver J.H."/>
        </authorList>
    </citation>
    <scope>NUCLEOTIDE SEQUENCE</scope>
    <source>
        <strain evidence="1">ECLA1</strain>
    </source>
</reference>
<evidence type="ECO:0000313" key="1">
    <source>
        <dbReference type="EMBL" id="KAK3769519.1"/>
    </source>
</evidence>
<dbReference type="Proteomes" id="UP001283361">
    <property type="component" value="Unassembled WGS sequence"/>
</dbReference>
<sequence length="117" mass="13457">MQSRARASYSALSELLPDVESFQNEVCDSKLLLKCFEDKNMSQLRSLQSQLELLHSQAIKMKSDVAVMRSTVSMMMMISLIQHMLQEPLLVQKDSSPFSHHRLSLLVNCLSMEQMFF</sequence>
<dbReference type="EMBL" id="JAWDGP010003907">
    <property type="protein sequence ID" value="KAK3769519.1"/>
    <property type="molecule type" value="Genomic_DNA"/>
</dbReference>
<protein>
    <submittedName>
        <fullName evidence="1">Uncharacterized protein</fullName>
    </submittedName>
</protein>
<dbReference type="AlphaFoldDB" id="A0AAE0ZHJ5"/>
<accession>A0AAE0ZHJ5</accession>
<evidence type="ECO:0000313" key="2">
    <source>
        <dbReference type="Proteomes" id="UP001283361"/>
    </source>
</evidence>
<name>A0AAE0ZHJ5_9GAST</name>
<proteinExistence type="predicted"/>
<keyword evidence="2" id="KW-1185">Reference proteome</keyword>
<organism evidence="1 2">
    <name type="scientific">Elysia crispata</name>
    <name type="common">lettuce slug</name>
    <dbReference type="NCBI Taxonomy" id="231223"/>
    <lineage>
        <taxon>Eukaryota</taxon>
        <taxon>Metazoa</taxon>
        <taxon>Spiralia</taxon>
        <taxon>Lophotrochozoa</taxon>
        <taxon>Mollusca</taxon>
        <taxon>Gastropoda</taxon>
        <taxon>Heterobranchia</taxon>
        <taxon>Euthyneura</taxon>
        <taxon>Panpulmonata</taxon>
        <taxon>Sacoglossa</taxon>
        <taxon>Placobranchoidea</taxon>
        <taxon>Plakobranchidae</taxon>
        <taxon>Elysia</taxon>
    </lineage>
</organism>